<protein>
    <submittedName>
        <fullName evidence="2">Uncharacterized protein</fullName>
    </submittedName>
</protein>
<feature type="transmembrane region" description="Helical" evidence="1">
    <location>
        <begin position="106"/>
        <end position="132"/>
    </location>
</feature>
<organism evidence="2 3">
    <name type="scientific">Moniliophthora roreri (strain MCA 2997)</name>
    <name type="common">Cocoa frosty pod rot fungus</name>
    <name type="synonym">Crinipellis roreri</name>
    <dbReference type="NCBI Taxonomy" id="1381753"/>
    <lineage>
        <taxon>Eukaryota</taxon>
        <taxon>Fungi</taxon>
        <taxon>Dikarya</taxon>
        <taxon>Basidiomycota</taxon>
        <taxon>Agaricomycotina</taxon>
        <taxon>Agaricomycetes</taxon>
        <taxon>Agaricomycetidae</taxon>
        <taxon>Agaricales</taxon>
        <taxon>Marasmiineae</taxon>
        <taxon>Marasmiaceae</taxon>
        <taxon>Moniliophthora</taxon>
    </lineage>
</organism>
<dbReference type="KEGG" id="mrr:Moror_2155"/>
<gene>
    <name evidence="2" type="ORF">Moror_2155</name>
</gene>
<dbReference type="AlphaFoldDB" id="V2WT27"/>
<name>V2WT27_MONRO</name>
<dbReference type="EMBL" id="AWSO01001474">
    <property type="protein sequence ID" value="ESK83676.1"/>
    <property type="molecule type" value="Genomic_DNA"/>
</dbReference>
<sequence>MSADYPFESLYSIQGVLLVPFISVGLMLFLLGFYVLLFGMVVYFSCTRQHMANRKLHLGWMTSLFVLSVSSAILGANVTVNEAIFGFQAAVAHDDAPLRLWMTSSVYHIIVQILSGVLYILANCIADAVLLYRYSILWGSTKRALAIPVMALFATNVIGLIGVLMDVIRILRNSTQDTSLSGTILFQAHFIASAVNSFLLSLMIAGRIWWLSQEPRHAMGCQIVRRYKKIVSMVIESGFMYSATLIAHLAIRQSLSSLGFGLDLFLAAALMVGIAPTLIILRTSLGLTESAVPDCQIISTLRFGEPPAGTAGEQSEAHAITVDFQQGTLSGCGYSEAHKLERSDAATI</sequence>
<dbReference type="HOGENOM" id="CLU_044614_2_0_1"/>
<feature type="transmembrane region" description="Helical" evidence="1">
    <location>
        <begin position="58"/>
        <end position="78"/>
    </location>
</feature>
<evidence type="ECO:0000256" key="1">
    <source>
        <dbReference type="SAM" id="Phobius"/>
    </source>
</evidence>
<keyword evidence="1" id="KW-0812">Transmembrane</keyword>
<reference evidence="2 3" key="1">
    <citation type="journal article" date="2014" name="BMC Genomics">
        <title>Genome and secretome analysis of the hemibiotrophic fungal pathogen, Moniliophthora roreri, which causes frosty pod rot disease of cacao: mechanisms of the biotrophic and necrotrophic phases.</title>
        <authorList>
            <person name="Meinhardt L.W."/>
            <person name="Costa G.G.L."/>
            <person name="Thomazella D.P.T."/>
            <person name="Teixeira P.J.P.L."/>
            <person name="Carazzolle M.F."/>
            <person name="Schuster S.C."/>
            <person name="Carlson J.E."/>
            <person name="Guiltinan M.J."/>
            <person name="Mieczkowski P."/>
            <person name="Farmer A."/>
            <person name="Ramaraj T."/>
            <person name="Crozier J."/>
            <person name="Davis R.E."/>
            <person name="Shao J."/>
            <person name="Melnick R.L."/>
            <person name="Pereira G.A.G."/>
            <person name="Bailey B.A."/>
        </authorList>
    </citation>
    <scope>NUCLEOTIDE SEQUENCE [LARGE SCALE GENOMIC DNA]</scope>
    <source>
        <strain evidence="2 3">MCA 2997</strain>
    </source>
</reference>
<keyword evidence="1" id="KW-1133">Transmembrane helix</keyword>
<keyword evidence="3" id="KW-1185">Reference proteome</keyword>
<evidence type="ECO:0000313" key="2">
    <source>
        <dbReference type="EMBL" id="ESK83676.1"/>
    </source>
</evidence>
<comment type="caution">
    <text evidence="2">The sequence shown here is derived from an EMBL/GenBank/DDBJ whole genome shotgun (WGS) entry which is preliminary data.</text>
</comment>
<keyword evidence="1" id="KW-0472">Membrane</keyword>
<feature type="transmembrane region" description="Helical" evidence="1">
    <location>
        <begin position="20"/>
        <end position="46"/>
    </location>
</feature>
<feature type="transmembrane region" description="Helical" evidence="1">
    <location>
        <begin position="257"/>
        <end position="281"/>
    </location>
</feature>
<feature type="transmembrane region" description="Helical" evidence="1">
    <location>
        <begin position="230"/>
        <end position="251"/>
    </location>
</feature>
<evidence type="ECO:0000313" key="3">
    <source>
        <dbReference type="Proteomes" id="UP000017559"/>
    </source>
</evidence>
<dbReference type="STRING" id="1381753.V2WT27"/>
<accession>V2WT27</accession>
<feature type="transmembrane region" description="Helical" evidence="1">
    <location>
        <begin position="144"/>
        <end position="164"/>
    </location>
</feature>
<dbReference type="Proteomes" id="UP000017559">
    <property type="component" value="Unassembled WGS sequence"/>
</dbReference>
<dbReference type="OrthoDB" id="3176325at2759"/>
<proteinExistence type="predicted"/>
<feature type="transmembrane region" description="Helical" evidence="1">
    <location>
        <begin position="184"/>
        <end position="210"/>
    </location>
</feature>